<dbReference type="AlphaFoldDB" id="A0A261SDK4"/>
<gene>
    <name evidence="1" type="ORF">CEG14_10415</name>
</gene>
<protein>
    <submittedName>
        <fullName evidence="1">Uncharacterized protein</fullName>
    </submittedName>
</protein>
<accession>A0A261SDK4</accession>
<sequence length="144" mass="15887">MDPRKTLLDQLEALDARDEDHLPIVTLDAYFTGNDQEESIAPNQWGEGRPPLAAIHAHFQAIAQRPDVLGVYVGLHGDWVMALECEDWPAAENIHVISSAPPEVAEQWLDGLEADGIITGWPYGKHAAAPDTPEGYTVYTVCWD</sequence>
<dbReference type="EMBL" id="NEVL01000003">
    <property type="protein sequence ID" value="OZI35489.1"/>
    <property type="molecule type" value="Genomic_DNA"/>
</dbReference>
<dbReference type="OrthoDB" id="7013010at2"/>
<organism evidence="1 2">
    <name type="scientific">Bordetella genomosp. 1</name>
    <dbReference type="NCBI Taxonomy" id="1395607"/>
    <lineage>
        <taxon>Bacteria</taxon>
        <taxon>Pseudomonadati</taxon>
        <taxon>Pseudomonadota</taxon>
        <taxon>Betaproteobacteria</taxon>
        <taxon>Burkholderiales</taxon>
        <taxon>Alcaligenaceae</taxon>
        <taxon>Bordetella</taxon>
    </lineage>
</organism>
<dbReference type="RefSeq" id="WP_094826298.1">
    <property type="nucleotide sequence ID" value="NZ_NEVL01000003.1"/>
</dbReference>
<evidence type="ECO:0000313" key="2">
    <source>
        <dbReference type="Proteomes" id="UP000217005"/>
    </source>
</evidence>
<dbReference type="Proteomes" id="UP000217005">
    <property type="component" value="Unassembled WGS sequence"/>
</dbReference>
<proteinExistence type="predicted"/>
<evidence type="ECO:0000313" key="1">
    <source>
        <dbReference type="EMBL" id="OZI35489.1"/>
    </source>
</evidence>
<reference evidence="1 2" key="1">
    <citation type="submission" date="2017-05" db="EMBL/GenBank/DDBJ databases">
        <title>Complete and WGS of Bordetella genogroups.</title>
        <authorList>
            <person name="Spilker T."/>
            <person name="LiPuma J."/>
        </authorList>
    </citation>
    <scope>NUCLEOTIDE SEQUENCE [LARGE SCALE GENOMIC DNA]</scope>
    <source>
        <strain evidence="1 2">AU17610</strain>
    </source>
</reference>
<comment type="caution">
    <text evidence="1">The sequence shown here is derived from an EMBL/GenBank/DDBJ whole genome shotgun (WGS) entry which is preliminary data.</text>
</comment>
<name>A0A261SDK4_9BORD</name>